<protein>
    <submittedName>
        <fullName evidence="2">Spore coat protein</fullName>
    </submittedName>
</protein>
<reference evidence="2 3" key="1">
    <citation type="submission" date="2017-09" db="EMBL/GenBank/DDBJ databases">
        <title>Large-scale bioinformatics analysis of Bacillus genomes uncovers conserved roles of natural products in bacterial physiology.</title>
        <authorList>
            <consortium name="Agbiome Team Llc"/>
            <person name="Bleich R.M."/>
            <person name="Grubbs K.J."/>
            <person name="Santa Maria K.C."/>
            <person name="Allen S.E."/>
            <person name="Farag S."/>
            <person name="Shank E.A."/>
            <person name="Bowers A."/>
        </authorList>
    </citation>
    <scope>NUCLEOTIDE SEQUENCE [LARGE SCALE GENOMIC DNA]</scope>
    <source>
        <strain evidence="2 3">AFS009893</strain>
    </source>
</reference>
<feature type="compositionally biased region" description="Polar residues" evidence="1">
    <location>
        <begin position="57"/>
        <end position="70"/>
    </location>
</feature>
<evidence type="ECO:0000256" key="1">
    <source>
        <dbReference type="SAM" id="MobiDB-lite"/>
    </source>
</evidence>
<gene>
    <name evidence="2" type="ORF">CN613_12610</name>
</gene>
<dbReference type="Proteomes" id="UP000219775">
    <property type="component" value="Unassembled WGS sequence"/>
</dbReference>
<comment type="caution">
    <text evidence="2">The sequence shown here is derived from an EMBL/GenBank/DDBJ whole genome shotgun (WGS) entry which is preliminary data.</text>
</comment>
<feature type="region of interest" description="Disordered" evidence="1">
    <location>
        <begin position="36"/>
        <end position="93"/>
    </location>
</feature>
<organism evidence="2 3">
    <name type="scientific">Bacillus pseudomycoides</name>
    <dbReference type="NCBI Taxonomy" id="64104"/>
    <lineage>
        <taxon>Bacteria</taxon>
        <taxon>Bacillati</taxon>
        <taxon>Bacillota</taxon>
        <taxon>Bacilli</taxon>
        <taxon>Bacillales</taxon>
        <taxon>Bacillaceae</taxon>
        <taxon>Bacillus</taxon>
        <taxon>Bacillus cereus group</taxon>
    </lineage>
</organism>
<evidence type="ECO:0000313" key="2">
    <source>
        <dbReference type="EMBL" id="PEM69258.1"/>
    </source>
</evidence>
<keyword evidence="2" id="KW-0946">Virion</keyword>
<name>A0A2B5UQH0_9BACI</name>
<proteinExistence type="predicted"/>
<keyword evidence="2" id="KW-0167">Capsid protein</keyword>
<feature type="region of interest" description="Disordered" evidence="1">
    <location>
        <begin position="114"/>
        <end position="136"/>
    </location>
</feature>
<dbReference type="AlphaFoldDB" id="A0A2B5UQH0"/>
<accession>A0A2B5UQH0</accession>
<feature type="compositionally biased region" description="Low complexity" evidence="1">
    <location>
        <begin position="36"/>
        <end position="56"/>
    </location>
</feature>
<evidence type="ECO:0000313" key="3">
    <source>
        <dbReference type="Proteomes" id="UP000219775"/>
    </source>
</evidence>
<sequence>MDNNQPPQIPMPYQSPMMPQQYPYYQMPYQQQQNPYYQMPHTQGMPMMPHQMPVQHTSMPYQPQAGNNVPQMMPAEEDCGCGEERNLYSPQPGGPYYPNSPYYPTAQVAYAPQPGAMNYQQDPPEIFGEPLAEDEE</sequence>
<dbReference type="EMBL" id="NUDP01000041">
    <property type="protein sequence ID" value="PEM69258.1"/>
    <property type="molecule type" value="Genomic_DNA"/>
</dbReference>